<dbReference type="PANTHER" id="PTHR11157">
    <property type="entry name" value="FATTY ACID ACYL TRANSFERASE-RELATED"/>
    <property type="match status" value="1"/>
</dbReference>
<evidence type="ECO:0000256" key="10">
    <source>
        <dbReference type="RuleBase" id="RU361115"/>
    </source>
</evidence>
<feature type="transmembrane region" description="Helical" evidence="10">
    <location>
        <begin position="234"/>
        <end position="260"/>
    </location>
</feature>
<evidence type="ECO:0000256" key="2">
    <source>
        <dbReference type="ARBA" id="ARBA00022516"/>
    </source>
</evidence>
<evidence type="ECO:0000313" key="11">
    <source>
        <dbReference type="EMBL" id="CAI8046832.1"/>
    </source>
</evidence>
<reference evidence="11" key="1">
    <citation type="submission" date="2023-03" db="EMBL/GenBank/DDBJ databases">
        <authorList>
            <person name="Steffen K."/>
            <person name="Cardenas P."/>
        </authorList>
    </citation>
    <scope>NUCLEOTIDE SEQUENCE</scope>
</reference>
<evidence type="ECO:0000256" key="6">
    <source>
        <dbReference type="ARBA" id="ARBA00022989"/>
    </source>
</evidence>
<organism evidence="11 12">
    <name type="scientific">Geodia barretti</name>
    <name type="common">Barrett's horny sponge</name>
    <dbReference type="NCBI Taxonomy" id="519541"/>
    <lineage>
        <taxon>Eukaryota</taxon>
        <taxon>Metazoa</taxon>
        <taxon>Porifera</taxon>
        <taxon>Demospongiae</taxon>
        <taxon>Heteroscleromorpha</taxon>
        <taxon>Tetractinellida</taxon>
        <taxon>Astrophorina</taxon>
        <taxon>Geodiidae</taxon>
        <taxon>Geodia</taxon>
    </lineage>
</organism>
<dbReference type="InterPro" id="IPR030457">
    <property type="entry name" value="ELO_CS"/>
</dbReference>
<name>A0AA35TF56_GEOBA</name>
<dbReference type="EMBL" id="CASHTH010003594">
    <property type="protein sequence ID" value="CAI8046832.1"/>
    <property type="molecule type" value="Genomic_DNA"/>
</dbReference>
<accession>A0AA35TF56</accession>
<feature type="transmembrane region" description="Helical" evidence="10">
    <location>
        <begin position="189"/>
        <end position="214"/>
    </location>
</feature>
<feature type="transmembrane region" description="Helical" evidence="10">
    <location>
        <begin position="60"/>
        <end position="87"/>
    </location>
</feature>
<evidence type="ECO:0000256" key="5">
    <source>
        <dbReference type="ARBA" id="ARBA00022832"/>
    </source>
</evidence>
<proteinExistence type="inferred from homology"/>
<dbReference type="GO" id="GO:0005789">
    <property type="term" value="C:endoplasmic reticulum membrane"/>
    <property type="evidence" value="ECO:0007669"/>
    <property type="project" value="TreeGrafter"/>
</dbReference>
<keyword evidence="6 10" id="KW-1133">Transmembrane helix</keyword>
<keyword evidence="12" id="KW-1185">Reference proteome</keyword>
<evidence type="ECO:0000313" key="12">
    <source>
        <dbReference type="Proteomes" id="UP001174909"/>
    </source>
</evidence>
<dbReference type="PANTHER" id="PTHR11157:SF17">
    <property type="entry name" value="ELONGATION OF VERY LONG CHAIN FATTY ACIDS PROTEIN 6"/>
    <property type="match status" value="1"/>
</dbReference>
<evidence type="ECO:0000256" key="1">
    <source>
        <dbReference type="ARBA" id="ARBA00004141"/>
    </source>
</evidence>
<dbReference type="EC" id="2.3.1.199" evidence="10"/>
<protein>
    <recommendedName>
        <fullName evidence="10">Elongation of very long chain fatty acids protein</fullName>
        <ecNumber evidence="10">2.3.1.199</ecNumber>
    </recommendedName>
    <alternativeName>
        <fullName evidence="10">Very-long-chain 3-oxoacyl-CoA synthase</fullName>
    </alternativeName>
</protein>
<evidence type="ECO:0000256" key="8">
    <source>
        <dbReference type="ARBA" id="ARBA00023136"/>
    </source>
</evidence>
<feature type="transmembrane region" description="Helical" evidence="10">
    <location>
        <begin position="107"/>
        <end position="128"/>
    </location>
</feature>
<keyword evidence="2 10" id="KW-0444">Lipid biosynthesis</keyword>
<dbReference type="GO" id="GO:0034625">
    <property type="term" value="P:fatty acid elongation, monounsaturated fatty acid"/>
    <property type="evidence" value="ECO:0007669"/>
    <property type="project" value="TreeGrafter"/>
</dbReference>
<dbReference type="Proteomes" id="UP001174909">
    <property type="component" value="Unassembled WGS sequence"/>
</dbReference>
<evidence type="ECO:0000256" key="4">
    <source>
        <dbReference type="ARBA" id="ARBA00022692"/>
    </source>
</evidence>
<comment type="subcellular location">
    <subcellularLocation>
        <location evidence="1">Membrane</location>
        <topology evidence="1">Multi-pass membrane protein</topology>
    </subcellularLocation>
</comment>
<dbReference type="InterPro" id="IPR002076">
    <property type="entry name" value="ELO_fam"/>
</dbReference>
<keyword evidence="5 10" id="KW-0276">Fatty acid metabolism</keyword>
<evidence type="ECO:0000256" key="3">
    <source>
        <dbReference type="ARBA" id="ARBA00022679"/>
    </source>
</evidence>
<keyword evidence="4 10" id="KW-0812">Transmembrane</keyword>
<evidence type="ECO:0000256" key="9">
    <source>
        <dbReference type="ARBA" id="ARBA00023160"/>
    </source>
</evidence>
<feature type="transmembrane region" description="Helical" evidence="10">
    <location>
        <begin position="135"/>
        <end position="153"/>
    </location>
</feature>
<gene>
    <name evidence="11" type="ORF">GBAR_LOCUS25898</name>
</gene>
<dbReference type="AlphaFoldDB" id="A0AA35TF56"/>
<keyword evidence="8 10" id="KW-0472">Membrane</keyword>
<dbReference type="GO" id="GO:0019367">
    <property type="term" value="P:fatty acid elongation, saturated fatty acid"/>
    <property type="evidence" value="ECO:0007669"/>
    <property type="project" value="TreeGrafter"/>
</dbReference>
<comment type="catalytic activity">
    <reaction evidence="10">
        <text>a very-long-chain acyl-CoA + malonyl-CoA + H(+) = a very-long-chain 3-oxoacyl-CoA + CO2 + CoA</text>
        <dbReference type="Rhea" id="RHEA:32727"/>
        <dbReference type="ChEBI" id="CHEBI:15378"/>
        <dbReference type="ChEBI" id="CHEBI:16526"/>
        <dbReference type="ChEBI" id="CHEBI:57287"/>
        <dbReference type="ChEBI" id="CHEBI:57384"/>
        <dbReference type="ChEBI" id="CHEBI:90725"/>
        <dbReference type="ChEBI" id="CHEBI:90736"/>
        <dbReference type="EC" id="2.3.1.199"/>
    </reaction>
</comment>
<keyword evidence="7 10" id="KW-0443">Lipid metabolism</keyword>
<evidence type="ECO:0000256" key="7">
    <source>
        <dbReference type="ARBA" id="ARBA00023098"/>
    </source>
</evidence>
<sequence length="315" mass="36983">MDSVLSRYPLEERFNSSKVVSYAVDRWHYSLHISALYVLGVFALRRYMSTRERFNLRLPLFMWSLTLALFSILGSAVTAPVMLQTLLHHGWEGSICRDIFTAGQPGLWTFLFCFSKFPELVDTLFIVLRKQKLIFLHWYHHVTVFVYCWYHYAVQLHPAQWFITLNFLVHSIMYSYYALRASGRIRPPLWVNMFITFLQLLQMVVGVSINVFVYQQMTADPTWHCDGQVETSYFYVYWSFAMYFSYFVLFAHFFWCAYFCKSPPSSVKRTVVQANGDVIKKKFTFTNGHIPNGSPSHCNGITRRSYLANANNLSH</sequence>
<feature type="transmembrane region" description="Helical" evidence="10">
    <location>
        <begin position="29"/>
        <end position="48"/>
    </location>
</feature>
<dbReference type="GO" id="GO:0034626">
    <property type="term" value="P:fatty acid elongation, polyunsaturated fatty acid"/>
    <property type="evidence" value="ECO:0007669"/>
    <property type="project" value="TreeGrafter"/>
</dbReference>
<feature type="transmembrane region" description="Helical" evidence="10">
    <location>
        <begin position="159"/>
        <end position="177"/>
    </location>
</feature>
<dbReference type="GO" id="GO:0030148">
    <property type="term" value="P:sphingolipid biosynthetic process"/>
    <property type="evidence" value="ECO:0007669"/>
    <property type="project" value="TreeGrafter"/>
</dbReference>
<dbReference type="GO" id="GO:0009922">
    <property type="term" value="F:fatty acid elongase activity"/>
    <property type="evidence" value="ECO:0007669"/>
    <property type="project" value="UniProtKB-EC"/>
</dbReference>
<dbReference type="PROSITE" id="PS01188">
    <property type="entry name" value="ELO"/>
    <property type="match status" value="1"/>
</dbReference>
<keyword evidence="3 10" id="KW-0808">Transferase</keyword>
<dbReference type="Pfam" id="PF01151">
    <property type="entry name" value="ELO"/>
    <property type="match status" value="1"/>
</dbReference>
<comment type="similarity">
    <text evidence="10">Belongs to the ELO family.</text>
</comment>
<keyword evidence="9 10" id="KW-0275">Fatty acid biosynthesis</keyword>
<comment type="caution">
    <text evidence="11">The sequence shown here is derived from an EMBL/GenBank/DDBJ whole genome shotgun (WGS) entry which is preliminary data.</text>
</comment>
<dbReference type="GO" id="GO:0042761">
    <property type="term" value="P:very long-chain fatty acid biosynthetic process"/>
    <property type="evidence" value="ECO:0007669"/>
    <property type="project" value="TreeGrafter"/>
</dbReference>